<dbReference type="InterPro" id="IPR027417">
    <property type="entry name" value="P-loop_NTPase"/>
</dbReference>
<accession>A0ABZ0SDF1</accession>
<dbReference type="SUPFAM" id="SSF52540">
    <property type="entry name" value="P-loop containing nucleoside triphosphate hydrolases"/>
    <property type="match status" value="1"/>
</dbReference>
<dbReference type="Pfam" id="PF13173">
    <property type="entry name" value="AAA_14"/>
    <property type="match status" value="1"/>
</dbReference>
<sequence>MERERYLAKIAARFEVQPVVALLGPRQCGKTTLARMYADQLAGTEVTRFDLEDPTDLAALAEPKLILQDRKGLVIIDEIQRVPELFPILRVLVDRPANPARFLILGSASRDLIRQSSETLAGRIGHLELTPFQLGETGAESMQRLWMRGGFPRAFLAASEDASRQWRKDYAATFLDRDLPALGISIPPQSLRRFWMMLAHYHGQLLNFSELGRSFGAADTTIRGYLDILEATFMVRLLQPWHENIGKRQVKAPKLFLRDSGLLHTIIGISDYDALLHHPKLGGSWEGFALEETVRGLELDAQDVWFWATHAGAELDLLVIHEGRRIGYEIKYTASPRTTRSMRAAIDTLKLDQLIVVYPGERRLPLAENIEAIGLAELVRQGAAH</sequence>
<dbReference type="InterPro" id="IPR003593">
    <property type="entry name" value="AAA+_ATPase"/>
</dbReference>
<protein>
    <recommendedName>
        <fullName evidence="1">AAA+ ATPase domain-containing protein</fullName>
    </recommendedName>
</protein>
<gene>
    <name evidence="2" type="ORF">Thiowin_03414</name>
</gene>
<dbReference type="CDD" id="cd00009">
    <property type="entry name" value="AAA"/>
    <property type="match status" value="1"/>
</dbReference>
<organism evidence="2 3">
    <name type="scientific">Thiorhodovibrio winogradskyi</name>
    <dbReference type="NCBI Taxonomy" id="77007"/>
    <lineage>
        <taxon>Bacteria</taxon>
        <taxon>Pseudomonadati</taxon>
        <taxon>Pseudomonadota</taxon>
        <taxon>Gammaproteobacteria</taxon>
        <taxon>Chromatiales</taxon>
        <taxon>Chromatiaceae</taxon>
        <taxon>Thiorhodovibrio</taxon>
    </lineage>
</organism>
<dbReference type="PANTHER" id="PTHR43566">
    <property type="entry name" value="CONSERVED PROTEIN"/>
    <property type="match status" value="1"/>
</dbReference>
<dbReference type="EMBL" id="CP121472">
    <property type="protein sequence ID" value="WPL18343.1"/>
    <property type="molecule type" value="Genomic_DNA"/>
</dbReference>
<feature type="domain" description="AAA+ ATPase" evidence="1">
    <location>
        <begin position="16"/>
        <end position="185"/>
    </location>
</feature>
<dbReference type="InterPro" id="IPR025420">
    <property type="entry name" value="DUF4143"/>
</dbReference>
<evidence type="ECO:0000313" key="2">
    <source>
        <dbReference type="EMBL" id="WPL18343.1"/>
    </source>
</evidence>
<dbReference type="Gene3D" id="3.40.50.300">
    <property type="entry name" value="P-loop containing nucleotide triphosphate hydrolases"/>
    <property type="match status" value="1"/>
</dbReference>
<evidence type="ECO:0000313" key="3">
    <source>
        <dbReference type="Proteomes" id="UP001432180"/>
    </source>
</evidence>
<evidence type="ECO:0000259" key="1">
    <source>
        <dbReference type="SMART" id="SM00382"/>
    </source>
</evidence>
<proteinExistence type="predicted"/>
<keyword evidence="3" id="KW-1185">Reference proteome</keyword>
<name>A0ABZ0SDF1_9GAMM</name>
<dbReference type="Proteomes" id="UP001432180">
    <property type="component" value="Chromosome"/>
</dbReference>
<dbReference type="SMART" id="SM00382">
    <property type="entry name" value="AAA"/>
    <property type="match status" value="1"/>
</dbReference>
<dbReference type="Pfam" id="PF13635">
    <property type="entry name" value="DUF4143"/>
    <property type="match status" value="1"/>
</dbReference>
<dbReference type="InterPro" id="IPR041682">
    <property type="entry name" value="AAA_14"/>
</dbReference>
<reference evidence="2 3" key="1">
    <citation type="journal article" date="2023" name="Microorganisms">
        <title>Thiorhodovibrio frisius and Trv. litoralis spp. nov., Two Novel Members from a Clade of Fastidious Purple Sulfur Bacteria That Exhibit Unique Red-Shifted Light-Harvesting Capabilities.</title>
        <authorList>
            <person name="Methner A."/>
            <person name="Kuzyk S.B."/>
            <person name="Petersen J."/>
            <person name="Bauer S."/>
            <person name="Brinkmann H."/>
            <person name="Sichau K."/>
            <person name="Wanner G."/>
            <person name="Wolf J."/>
            <person name="Neumann-Schaal M."/>
            <person name="Henke P."/>
            <person name="Tank M."/>
            <person name="Sproer C."/>
            <person name="Bunk B."/>
            <person name="Overmann J."/>
        </authorList>
    </citation>
    <scope>NUCLEOTIDE SEQUENCE [LARGE SCALE GENOMIC DNA]</scope>
    <source>
        <strain evidence="2 3">DSM 6702</strain>
    </source>
</reference>
<dbReference type="RefSeq" id="WP_328984111.1">
    <property type="nucleotide sequence ID" value="NZ_CP121472.1"/>
</dbReference>
<dbReference type="PANTHER" id="PTHR43566:SF2">
    <property type="entry name" value="DUF4143 DOMAIN-CONTAINING PROTEIN"/>
    <property type="match status" value="1"/>
</dbReference>